<reference evidence="8 9" key="1">
    <citation type="journal article" date="2013" name="Antonie Van Leeuwenhoek">
        <title>Sphingomonas ginsenosidivorax sp. nov., with the ability to transform ginsenosides.</title>
        <authorList>
            <person name="Jin X.F."/>
            <person name="Kim J.K."/>
            <person name="Liu Q.M."/>
            <person name="Kang M.S."/>
            <person name="He D."/>
            <person name="Jin F.X."/>
            <person name="Kim S.C."/>
            <person name="Im W.T."/>
        </authorList>
    </citation>
    <scope>NUCLEOTIDE SEQUENCE [LARGE SCALE GENOMIC DNA]</scope>
    <source>
        <strain evidence="8 9">KHI67</strain>
    </source>
</reference>
<dbReference type="PROSITE" id="PS50850">
    <property type="entry name" value="MFS"/>
    <property type="match status" value="1"/>
</dbReference>
<evidence type="ECO:0000313" key="8">
    <source>
        <dbReference type="EMBL" id="TXC70265.1"/>
    </source>
</evidence>
<keyword evidence="3 6" id="KW-0812">Transmembrane</keyword>
<keyword evidence="2" id="KW-0813">Transport</keyword>
<feature type="transmembrane region" description="Helical" evidence="6">
    <location>
        <begin position="305"/>
        <end position="326"/>
    </location>
</feature>
<dbReference type="PANTHER" id="PTHR23505:SF79">
    <property type="entry name" value="PROTEIN SPINSTER"/>
    <property type="match status" value="1"/>
</dbReference>
<evidence type="ECO:0000256" key="4">
    <source>
        <dbReference type="ARBA" id="ARBA00022989"/>
    </source>
</evidence>
<dbReference type="GO" id="GO:0016020">
    <property type="term" value="C:membrane"/>
    <property type="evidence" value="ECO:0007669"/>
    <property type="project" value="UniProtKB-SubCell"/>
</dbReference>
<feature type="transmembrane region" description="Helical" evidence="6">
    <location>
        <begin position="26"/>
        <end position="49"/>
    </location>
</feature>
<feature type="transmembrane region" description="Helical" evidence="6">
    <location>
        <begin position="69"/>
        <end position="87"/>
    </location>
</feature>
<dbReference type="GO" id="GO:0022857">
    <property type="term" value="F:transmembrane transporter activity"/>
    <property type="evidence" value="ECO:0007669"/>
    <property type="project" value="InterPro"/>
</dbReference>
<dbReference type="CDD" id="cd17328">
    <property type="entry name" value="MFS_spinster_like"/>
    <property type="match status" value="1"/>
</dbReference>
<dbReference type="InterPro" id="IPR020846">
    <property type="entry name" value="MFS_dom"/>
</dbReference>
<feature type="transmembrane region" description="Helical" evidence="6">
    <location>
        <begin position="93"/>
        <end position="112"/>
    </location>
</feature>
<protein>
    <submittedName>
        <fullName evidence="8">MFS transporter</fullName>
    </submittedName>
</protein>
<evidence type="ECO:0000256" key="5">
    <source>
        <dbReference type="ARBA" id="ARBA00023136"/>
    </source>
</evidence>
<feature type="transmembrane region" description="Helical" evidence="6">
    <location>
        <begin position="366"/>
        <end position="388"/>
    </location>
</feature>
<proteinExistence type="predicted"/>
<organism evidence="8 9">
    <name type="scientific">Sphingomonas ginsenosidivorax</name>
    <dbReference type="NCBI Taxonomy" id="862135"/>
    <lineage>
        <taxon>Bacteria</taxon>
        <taxon>Pseudomonadati</taxon>
        <taxon>Pseudomonadota</taxon>
        <taxon>Alphaproteobacteria</taxon>
        <taxon>Sphingomonadales</taxon>
        <taxon>Sphingomonadaceae</taxon>
        <taxon>Sphingomonas</taxon>
    </lineage>
</organism>
<sequence length="448" mass="47333">MVQHFTQDTVPDLPPDKLPSMAYRSYFLFVMVLVSACVVSERYILFVLVEPIRRDLGLTDFQIGLVKDLALAIVYIVAVVPFARLSGTWSKKGIVAGAAAVWSVSVLVCAYAKNFWVLLLGRAGIGMGDGAFTPPSQAWIADLFPPKQRGTALSIFLLGASLGAFAGPSFGGWAAHAYGWREALLLASIPGFVLVPIVWFTLRDVRPGLADGSTANHLVRQPFGVAFRELMAIRTFPLLVGASALNTLLTMGMISWAPAFMERTHGMAARDAGVQMGGALFIGSLVGHLLGGPLADLLGRRNVRWYLWVPMISGALAVCVGLLILTGPASRVFPLFGLQLLIGGLAAAPLMAVVTGLAPVSSRSTAVAILMVAINVIGLGGGPVFVGWLSDALHPVYGENSLGMAMRWSMLAGIPSTILAYLASRTYKADAEAARARLAAGMAPMGAI</sequence>
<feature type="transmembrane region" description="Helical" evidence="6">
    <location>
        <begin position="332"/>
        <end position="354"/>
    </location>
</feature>
<dbReference type="Proteomes" id="UP000321250">
    <property type="component" value="Unassembled WGS sequence"/>
</dbReference>
<keyword evidence="5 6" id="KW-0472">Membrane</keyword>
<keyword evidence="9" id="KW-1185">Reference proteome</keyword>
<gene>
    <name evidence="8" type="ORF">FSB78_04385</name>
</gene>
<dbReference type="Pfam" id="PF07690">
    <property type="entry name" value="MFS_1"/>
    <property type="match status" value="1"/>
</dbReference>
<name>A0A5C6UE06_9SPHN</name>
<dbReference type="InterPro" id="IPR011701">
    <property type="entry name" value="MFS"/>
</dbReference>
<dbReference type="InterPro" id="IPR044770">
    <property type="entry name" value="MFS_spinster-like"/>
</dbReference>
<evidence type="ECO:0000256" key="2">
    <source>
        <dbReference type="ARBA" id="ARBA00022448"/>
    </source>
</evidence>
<accession>A0A5C6UE06</accession>
<feature type="domain" description="Major facilitator superfamily (MFS) profile" evidence="7">
    <location>
        <begin position="27"/>
        <end position="427"/>
    </location>
</feature>
<evidence type="ECO:0000256" key="6">
    <source>
        <dbReference type="SAM" id="Phobius"/>
    </source>
</evidence>
<dbReference type="InterPro" id="IPR036259">
    <property type="entry name" value="MFS_trans_sf"/>
</dbReference>
<feature type="transmembrane region" description="Helical" evidence="6">
    <location>
        <begin position="277"/>
        <end position="298"/>
    </location>
</feature>
<dbReference type="OrthoDB" id="7442224at2"/>
<feature type="transmembrane region" description="Helical" evidence="6">
    <location>
        <begin position="236"/>
        <end position="257"/>
    </location>
</feature>
<evidence type="ECO:0000256" key="1">
    <source>
        <dbReference type="ARBA" id="ARBA00004141"/>
    </source>
</evidence>
<feature type="transmembrane region" description="Helical" evidence="6">
    <location>
        <begin position="183"/>
        <end position="202"/>
    </location>
</feature>
<dbReference type="PANTHER" id="PTHR23505">
    <property type="entry name" value="SPINSTER"/>
    <property type="match status" value="1"/>
</dbReference>
<dbReference type="AlphaFoldDB" id="A0A5C6UE06"/>
<dbReference type="EMBL" id="VOQR01000001">
    <property type="protein sequence ID" value="TXC70265.1"/>
    <property type="molecule type" value="Genomic_DNA"/>
</dbReference>
<dbReference type="Gene3D" id="1.20.1250.20">
    <property type="entry name" value="MFS general substrate transporter like domains"/>
    <property type="match status" value="1"/>
</dbReference>
<keyword evidence="4 6" id="KW-1133">Transmembrane helix</keyword>
<feature type="transmembrane region" description="Helical" evidence="6">
    <location>
        <begin position="408"/>
        <end position="427"/>
    </location>
</feature>
<evidence type="ECO:0000313" key="9">
    <source>
        <dbReference type="Proteomes" id="UP000321250"/>
    </source>
</evidence>
<comment type="subcellular location">
    <subcellularLocation>
        <location evidence="1">Membrane</location>
        <topology evidence="1">Multi-pass membrane protein</topology>
    </subcellularLocation>
</comment>
<evidence type="ECO:0000256" key="3">
    <source>
        <dbReference type="ARBA" id="ARBA00022692"/>
    </source>
</evidence>
<feature type="transmembrane region" description="Helical" evidence="6">
    <location>
        <begin position="152"/>
        <end position="171"/>
    </location>
</feature>
<dbReference type="SUPFAM" id="SSF103473">
    <property type="entry name" value="MFS general substrate transporter"/>
    <property type="match status" value="1"/>
</dbReference>
<evidence type="ECO:0000259" key="7">
    <source>
        <dbReference type="PROSITE" id="PS50850"/>
    </source>
</evidence>
<comment type="caution">
    <text evidence="8">The sequence shown here is derived from an EMBL/GenBank/DDBJ whole genome shotgun (WGS) entry which is preliminary data.</text>
</comment>